<dbReference type="Proteomes" id="UP001151287">
    <property type="component" value="Unassembled WGS sequence"/>
</dbReference>
<comment type="pathway">
    <text evidence="1">Protein modification; protein ubiquitination.</text>
</comment>
<comment type="similarity">
    <text evidence="2">Belongs to the Tdpoz family.</text>
</comment>
<proteinExistence type="inferred from homology"/>
<dbReference type="SUPFAM" id="SSF54695">
    <property type="entry name" value="POZ domain"/>
    <property type="match status" value="1"/>
</dbReference>
<dbReference type="PANTHER" id="PTHR26379:SF340">
    <property type="entry name" value="OS09G0338200 PROTEIN"/>
    <property type="match status" value="1"/>
</dbReference>
<gene>
    <name evidence="4" type="ORF">LUZ63_015159</name>
</gene>
<dbReference type="Gene3D" id="3.30.710.10">
    <property type="entry name" value="Potassium Channel Kv1.1, Chain A"/>
    <property type="match status" value="1"/>
</dbReference>
<dbReference type="InterPro" id="IPR056423">
    <property type="entry name" value="BACK_BPM_SPOP"/>
</dbReference>
<keyword evidence="5" id="KW-1185">Reference proteome</keyword>
<evidence type="ECO:0000313" key="5">
    <source>
        <dbReference type="Proteomes" id="UP001151287"/>
    </source>
</evidence>
<dbReference type="OrthoDB" id="611575at2759"/>
<dbReference type="InterPro" id="IPR000210">
    <property type="entry name" value="BTB/POZ_dom"/>
</dbReference>
<accession>A0A9Q0HM60</accession>
<dbReference type="InterPro" id="IPR045005">
    <property type="entry name" value="BPM1-6"/>
</dbReference>
<protein>
    <recommendedName>
        <fullName evidence="3">BTB domain-containing protein</fullName>
    </recommendedName>
</protein>
<evidence type="ECO:0000313" key="4">
    <source>
        <dbReference type="EMBL" id="KAJ1691004.1"/>
    </source>
</evidence>
<feature type="domain" description="BTB" evidence="3">
    <location>
        <begin position="161"/>
        <end position="228"/>
    </location>
</feature>
<sequence>MMGEFYGYYTDDISITEHETGYCRFKINYRQLEKIMDYSPFYSTEVVVGGVDFSLRYTKAWYSTTDASFDISFGSLWDFRKTFELSLLDKQGNPIITASQGAYHYAIPLIVPNHILDSLALVNDGYFFLLCKDSGAVPEKPRQEMSLPVQLGKILEGDEMTDMTLEVNGEVIYAHKAILGARSPYFKALLFGSMVESKLQYLRIEDTETEVFKYLLQYIYTDTIDKSSEIPSTNLAQKLLVAADRYGVEGLKMKCEEKLSKDVTLDSVLSCFALAEKYYCSKLKEACFKFATEPANLGNLIFTEEYLQFMQNYPALVAELRSRSGCSERGAQNFSFNFKEANWLIDRI</sequence>
<dbReference type="GO" id="GO:0016567">
    <property type="term" value="P:protein ubiquitination"/>
    <property type="evidence" value="ECO:0007669"/>
    <property type="project" value="InterPro"/>
</dbReference>
<dbReference type="Pfam" id="PF00651">
    <property type="entry name" value="BTB"/>
    <property type="match status" value="1"/>
</dbReference>
<dbReference type="InterPro" id="IPR011333">
    <property type="entry name" value="SKP1/BTB/POZ_sf"/>
</dbReference>
<comment type="caution">
    <text evidence="4">The sequence shown here is derived from an EMBL/GenBank/DDBJ whole genome shotgun (WGS) entry which is preliminary data.</text>
</comment>
<dbReference type="Pfam" id="PF24570">
    <property type="entry name" value="BACK_BPM_SPOP"/>
    <property type="match status" value="1"/>
</dbReference>
<dbReference type="AlphaFoldDB" id="A0A9Q0HM60"/>
<reference evidence="4" key="1">
    <citation type="journal article" date="2022" name="Cell">
        <title>Repeat-based holocentromeres influence genome architecture and karyotype evolution.</title>
        <authorList>
            <person name="Hofstatter P.G."/>
            <person name="Thangavel G."/>
            <person name="Lux T."/>
            <person name="Neumann P."/>
            <person name="Vondrak T."/>
            <person name="Novak P."/>
            <person name="Zhang M."/>
            <person name="Costa L."/>
            <person name="Castellani M."/>
            <person name="Scott A."/>
            <person name="Toegelov H."/>
            <person name="Fuchs J."/>
            <person name="Mata-Sucre Y."/>
            <person name="Dias Y."/>
            <person name="Vanzela A.L.L."/>
            <person name="Huettel B."/>
            <person name="Almeida C.C.S."/>
            <person name="Simkova H."/>
            <person name="Souza G."/>
            <person name="Pedrosa-Harand A."/>
            <person name="Macas J."/>
            <person name="Mayer K.F.X."/>
            <person name="Houben A."/>
            <person name="Marques A."/>
        </authorList>
    </citation>
    <scope>NUCLEOTIDE SEQUENCE</scope>
    <source>
        <strain evidence="4">RhyBre1mFocal</strain>
    </source>
</reference>
<dbReference type="SMART" id="SM00225">
    <property type="entry name" value="BTB"/>
    <property type="match status" value="1"/>
</dbReference>
<organism evidence="4 5">
    <name type="scientific">Rhynchospora breviuscula</name>
    <dbReference type="NCBI Taxonomy" id="2022672"/>
    <lineage>
        <taxon>Eukaryota</taxon>
        <taxon>Viridiplantae</taxon>
        <taxon>Streptophyta</taxon>
        <taxon>Embryophyta</taxon>
        <taxon>Tracheophyta</taxon>
        <taxon>Spermatophyta</taxon>
        <taxon>Magnoliopsida</taxon>
        <taxon>Liliopsida</taxon>
        <taxon>Poales</taxon>
        <taxon>Cyperaceae</taxon>
        <taxon>Cyperoideae</taxon>
        <taxon>Rhynchosporeae</taxon>
        <taxon>Rhynchospora</taxon>
    </lineage>
</organism>
<dbReference type="EMBL" id="JAMQYH010000004">
    <property type="protein sequence ID" value="KAJ1691004.1"/>
    <property type="molecule type" value="Genomic_DNA"/>
</dbReference>
<evidence type="ECO:0000259" key="3">
    <source>
        <dbReference type="PROSITE" id="PS50097"/>
    </source>
</evidence>
<evidence type="ECO:0000256" key="2">
    <source>
        <dbReference type="ARBA" id="ARBA00010846"/>
    </source>
</evidence>
<evidence type="ECO:0000256" key="1">
    <source>
        <dbReference type="ARBA" id="ARBA00004906"/>
    </source>
</evidence>
<dbReference type="PROSITE" id="PS50097">
    <property type="entry name" value="BTB"/>
    <property type="match status" value="1"/>
</dbReference>
<dbReference type="Gene3D" id="1.25.40.420">
    <property type="match status" value="1"/>
</dbReference>
<name>A0A9Q0HM60_9POAL</name>
<dbReference type="PANTHER" id="PTHR26379">
    <property type="entry name" value="BTB/POZ AND MATH DOMAIN-CONTAINING PROTEIN 1"/>
    <property type="match status" value="1"/>
</dbReference>